<evidence type="ECO:0000313" key="1">
    <source>
        <dbReference type="EMBL" id="VDI48250.1"/>
    </source>
</evidence>
<dbReference type="OrthoDB" id="6150503at2759"/>
<comment type="caution">
    <text evidence="1">The sequence shown here is derived from an EMBL/GenBank/DDBJ whole genome shotgun (WGS) entry which is preliminary data.</text>
</comment>
<gene>
    <name evidence="1" type="ORF">MGAL_10B084036</name>
</gene>
<name>A0A8B6FDW4_MYTGA</name>
<organism evidence="1 2">
    <name type="scientific">Mytilus galloprovincialis</name>
    <name type="common">Mediterranean mussel</name>
    <dbReference type="NCBI Taxonomy" id="29158"/>
    <lineage>
        <taxon>Eukaryota</taxon>
        <taxon>Metazoa</taxon>
        <taxon>Spiralia</taxon>
        <taxon>Lophotrochozoa</taxon>
        <taxon>Mollusca</taxon>
        <taxon>Bivalvia</taxon>
        <taxon>Autobranchia</taxon>
        <taxon>Pteriomorphia</taxon>
        <taxon>Mytilida</taxon>
        <taxon>Mytiloidea</taxon>
        <taxon>Mytilidae</taxon>
        <taxon>Mytilinae</taxon>
        <taxon>Mytilus</taxon>
    </lineage>
</organism>
<dbReference type="EMBL" id="UYJE01006705">
    <property type="protein sequence ID" value="VDI48250.1"/>
    <property type="molecule type" value="Genomic_DNA"/>
</dbReference>
<accession>A0A8B6FDW4</accession>
<reference evidence="1" key="1">
    <citation type="submission" date="2018-11" db="EMBL/GenBank/DDBJ databases">
        <authorList>
            <person name="Alioto T."/>
            <person name="Alioto T."/>
        </authorList>
    </citation>
    <scope>NUCLEOTIDE SEQUENCE</scope>
</reference>
<protein>
    <submittedName>
        <fullName evidence="1">Uncharacterized protein</fullName>
    </submittedName>
</protein>
<keyword evidence="2" id="KW-1185">Reference proteome</keyword>
<evidence type="ECO:0000313" key="2">
    <source>
        <dbReference type="Proteomes" id="UP000596742"/>
    </source>
</evidence>
<dbReference type="AlphaFoldDB" id="A0A8B6FDW4"/>
<dbReference type="Proteomes" id="UP000596742">
    <property type="component" value="Unassembled WGS sequence"/>
</dbReference>
<sequence length="181" mass="20108">MNDIYLKINFWKSIGKLGIANERKPCIPMAIVDENGSVNTNRSDGMNKWKTDFHSLFKRKTGAETELDSVYFNTEIDVSTLNASISRAEVLDAVIRAKSRKATGIDDIPAEVLKNDTTIDLLHQIIMGCFNLGKVPIQWKSGNNLDYCESFKKHITELSKAASRALGALMTKASMLGGMTY</sequence>
<proteinExistence type="predicted"/>